<protein>
    <submittedName>
        <fullName evidence="1">Uncharacterized protein</fullName>
    </submittedName>
</protein>
<name>A0AAD5C9A0_AMBAR</name>
<dbReference type="PANTHER" id="PTHR35480:SF1">
    <property type="entry name" value="MATERNAL EFFECT EMBRYO ARREST 22"/>
    <property type="match status" value="1"/>
</dbReference>
<reference evidence="1" key="1">
    <citation type="submission" date="2022-06" db="EMBL/GenBank/DDBJ databases">
        <title>Uncovering the hologenomic basis of an extraordinary plant invasion.</title>
        <authorList>
            <person name="Bieker V.C."/>
            <person name="Martin M.D."/>
            <person name="Gilbert T."/>
            <person name="Hodgins K."/>
            <person name="Battlay P."/>
            <person name="Petersen B."/>
            <person name="Wilson J."/>
        </authorList>
    </citation>
    <scope>NUCLEOTIDE SEQUENCE</scope>
    <source>
        <strain evidence="1">AA19_3_7</strain>
        <tissue evidence="1">Leaf</tissue>
    </source>
</reference>
<sequence>MMSDVETRTQFAKVCDLEELITLIQNFLITGDILVCSTETSSEALSLPDSKASLHELVVGAVFLASVCDAFNRVEFLCEMSYTLSRIASSSTLTLLHVFAYVCGEKLLNNSENNLIMTVIKSLVIFCERENVSSGFPSCAKCPFSIGAVSMEELASLLLKKLGDCSIHMNGMMTYKSLTVPDDALSDLGDVMSLMELLATKMV</sequence>
<gene>
    <name evidence="1" type="ORF">M8C21_007373</name>
</gene>
<evidence type="ECO:0000313" key="2">
    <source>
        <dbReference type="Proteomes" id="UP001206925"/>
    </source>
</evidence>
<evidence type="ECO:0000313" key="1">
    <source>
        <dbReference type="EMBL" id="KAI7737280.1"/>
    </source>
</evidence>
<dbReference type="PANTHER" id="PTHR35480">
    <property type="entry name" value="MATERNAL EFFECT EMBRYO ARREST 22"/>
    <property type="match status" value="1"/>
</dbReference>
<comment type="caution">
    <text evidence="1">The sequence shown here is derived from an EMBL/GenBank/DDBJ whole genome shotgun (WGS) entry which is preliminary data.</text>
</comment>
<dbReference type="EMBL" id="JAMZMK010009072">
    <property type="protein sequence ID" value="KAI7737280.1"/>
    <property type="molecule type" value="Genomic_DNA"/>
</dbReference>
<dbReference type="Proteomes" id="UP001206925">
    <property type="component" value="Unassembled WGS sequence"/>
</dbReference>
<proteinExistence type="predicted"/>
<organism evidence="1 2">
    <name type="scientific">Ambrosia artemisiifolia</name>
    <name type="common">Common ragweed</name>
    <dbReference type="NCBI Taxonomy" id="4212"/>
    <lineage>
        <taxon>Eukaryota</taxon>
        <taxon>Viridiplantae</taxon>
        <taxon>Streptophyta</taxon>
        <taxon>Embryophyta</taxon>
        <taxon>Tracheophyta</taxon>
        <taxon>Spermatophyta</taxon>
        <taxon>Magnoliopsida</taxon>
        <taxon>eudicotyledons</taxon>
        <taxon>Gunneridae</taxon>
        <taxon>Pentapetalae</taxon>
        <taxon>asterids</taxon>
        <taxon>campanulids</taxon>
        <taxon>Asterales</taxon>
        <taxon>Asteraceae</taxon>
        <taxon>Asteroideae</taxon>
        <taxon>Heliantheae alliance</taxon>
        <taxon>Heliantheae</taxon>
        <taxon>Ambrosia</taxon>
    </lineage>
</organism>
<accession>A0AAD5C9A0</accession>
<keyword evidence="2" id="KW-1185">Reference proteome</keyword>
<dbReference type="AlphaFoldDB" id="A0AAD5C9A0"/>